<protein>
    <recommendedName>
        <fullName evidence="3">Fe2OG dioxygenase domain-containing protein</fullName>
    </recommendedName>
</protein>
<dbReference type="RefSeq" id="WP_166956308.1">
    <property type="nucleotide sequence ID" value="NZ_JAASQI010000014.1"/>
</dbReference>
<proteinExistence type="predicted"/>
<organism evidence="1 2">
    <name type="scientific">Pseudochelatococcus lubricantis</name>
    <dbReference type="NCBI Taxonomy" id="1538102"/>
    <lineage>
        <taxon>Bacteria</taxon>
        <taxon>Pseudomonadati</taxon>
        <taxon>Pseudomonadota</taxon>
        <taxon>Alphaproteobacteria</taxon>
        <taxon>Hyphomicrobiales</taxon>
        <taxon>Chelatococcaceae</taxon>
        <taxon>Pseudochelatococcus</taxon>
    </lineage>
</organism>
<comment type="caution">
    <text evidence="1">The sequence shown here is derived from an EMBL/GenBank/DDBJ whole genome shotgun (WGS) entry which is preliminary data.</text>
</comment>
<name>A0ABX0V6T3_9HYPH</name>
<evidence type="ECO:0000313" key="2">
    <source>
        <dbReference type="Proteomes" id="UP001429580"/>
    </source>
</evidence>
<sequence length="234" mass="25624">MLSSRILQLSESLNEPERDNLKLLLGMAAGQLIPSDAEEVDSARFEAYKTVASCLARLQPHRDRVPKNGIAWRGRPSFLDHAMLNSLREEATRERQSALRHDEHFLGCGGILANELASSTDLLSLVEGVAGSVAATGTASYIYYDEPGQNICPHIDTGIFSVNALFMLRHDFVDRPLSSLQLYPVDAPRETLQLEPGELIVFWADSVVHARTSVGPGEVVNILTVGFSPNVVDD</sequence>
<gene>
    <name evidence="1" type="ORF">FHS82_004046</name>
</gene>
<evidence type="ECO:0008006" key="3">
    <source>
        <dbReference type="Google" id="ProtNLM"/>
    </source>
</evidence>
<reference evidence="1 2" key="1">
    <citation type="submission" date="2020-03" db="EMBL/GenBank/DDBJ databases">
        <title>Genomic Encyclopedia of Type Strains, Phase IV (KMG-IV): sequencing the most valuable type-strain genomes for metagenomic binning, comparative biology and taxonomic classification.</title>
        <authorList>
            <person name="Goeker M."/>
        </authorList>
    </citation>
    <scope>NUCLEOTIDE SEQUENCE [LARGE SCALE GENOMIC DNA]</scope>
    <source>
        <strain evidence="1 2">DSM 103870</strain>
    </source>
</reference>
<keyword evidence="2" id="KW-1185">Reference proteome</keyword>
<evidence type="ECO:0000313" key="1">
    <source>
        <dbReference type="EMBL" id="NIJ60179.1"/>
    </source>
</evidence>
<accession>A0ABX0V6T3</accession>
<dbReference type="Proteomes" id="UP001429580">
    <property type="component" value="Unassembled WGS sequence"/>
</dbReference>
<dbReference type="EMBL" id="JAASQI010000014">
    <property type="protein sequence ID" value="NIJ60179.1"/>
    <property type="molecule type" value="Genomic_DNA"/>
</dbReference>